<accession>X1N2B8</accession>
<comment type="caution">
    <text evidence="1">The sequence shown here is derived from an EMBL/GenBank/DDBJ whole genome shotgun (WGS) entry which is preliminary data.</text>
</comment>
<reference evidence="1" key="1">
    <citation type="journal article" date="2014" name="Front. Microbiol.">
        <title>High frequency of phylogenetically diverse reductive dehalogenase-homologous genes in deep subseafloor sedimentary metagenomes.</title>
        <authorList>
            <person name="Kawai M."/>
            <person name="Futagami T."/>
            <person name="Toyoda A."/>
            <person name="Takaki Y."/>
            <person name="Nishi S."/>
            <person name="Hori S."/>
            <person name="Arai W."/>
            <person name="Tsubouchi T."/>
            <person name="Morono Y."/>
            <person name="Uchiyama I."/>
            <person name="Ito T."/>
            <person name="Fujiyama A."/>
            <person name="Inagaki F."/>
            <person name="Takami H."/>
        </authorList>
    </citation>
    <scope>NUCLEOTIDE SEQUENCE</scope>
    <source>
        <strain evidence="1">Expedition CK06-06</strain>
    </source>
</reference>
<proteinExistence type="predicted"/>
<name>X1N2B8_9ZZZZ</name>
<sequence length="47" mass="5516">CLISETETLKLLRMRSVKLFMIRRLSFKELLENNLISSSKIPMTIFA</sequence>
<gene>
    <name evidence="1" type="ORF">S06H3_20257</name>
</gene>
<feature type="non-terminal residue" evidence="1">
    <location>
        <position position="1"/>
    </location>
</feature>
<organism evidence="1">
    <name type="scientific">marine sediment metagenome</name>
    <dbReference type="NCBI Taxonomy" id="412755"/>
    <lineage>
        <taxon>unclassified sequences</taxon>
        <taxon>metagenomes</taxon>
        <taxon>ecological metagenomes</taxon>
    </lineage>
</organism>
<evidence type="ECO:0000313" key="1">
    <source>
        <dbReference type="EMBL" id="GAI12739.1"/>
    </source>
</evidence>
<protein>
    <submittedName>
        <fullName evidence="1">Uncharacterized protein</fullName>
    </submittedName>
</protein>
<dbReference type="EMBL" id="BARV01010473">
    <property type="protein sequence ID" value="GAI12739.1"/>
    <property type="molecule type" value="Genomic_DNA"/>
</dbReference>
<dbReference type="AlphaFoldDB" id="X1N2B8"/>